<evidence type="ECO:0000256" key="7">
    <source>
        <dbReference type="RuleBase" id="RU000481"/>
    </source>
</evidence>
<dbReference type="Pfam" id="PF00155">
    <property type="entry name" value="Aminotran_1_2"/>
    <property type="match status" value="1"/>
</dbReference>
<dbReference type="AlphaFoldDB" id="A0A150IUZ1"/>
<evidence type="ECO:0000256" key="5">
    <source>
        <dbReference type="ARBA" id="ARBA00022679"/>
    </source>
</evidence>
<organism evidence="10 12">
    <name type="scientific">Candidatus Methanofastidiosum methylothiophilum</name>
    <dbReference type="NCBI Taxonomy" id="1705564"/>
    <lineage>
        <taxon>Archaea</taxon>
        <taxon>Methanobacteriati</taxon>
        <taxon>Methanobacteriota</taxon>
        <taxon>Stenosarchaea group</taxon>
        <taxon>Candidatus Methanofastidiosia</taxon>
        <taxon>Candidatus Methanofastidiosales</taxon>
        <taxon>Candidatus Methanofastidiosaceae</taxon>
        <taxon>Candidatus Methanofastidiosum</taxon>
    </lineage>
</organism>
<keyword evidence="6" id="KW-0663">Pyridoxal phosphate</keyword>
<evidence type="ECO:0000313" key="13">
    <source>
        <dbReference type="Proteomes" id="UP000092401"/>
    </source>
</evidence>
<dbReference type="PATRIC" id="fig|1706438.3.peg.80"/>
<keyword evidence="5 7" id="KW-0808">Transferase</keyword>
<dbReference type="Proteomes" id="UP000091929">
    <property type="component" value="Unassembled WGS sequence"/>
</dbReference>
<evidence type="ECO:0000259" key="8">
    <source>
        <dbReference type="Pfam" id="PF00155"/>
    </source>
</evidence>
<dbReference type="InterPro" id="IPR015422">
    <property type="entry name" value="PyrdxlP-dep_Trfase_small"/>
</dbReference>
<dbReference type="EMBL" id="LNGE01000004">
    <property type="protein sequence ID" value="KYC46137.1"/>
    <property type="molecule type" value="Genomic_DNA"/>
</dbReference>
<dbReference type="InterPro" id="IPR004839">
    <property type="entry name" value="Aminotransferase_I/II_large"/>
</dbReference>
<gene>
    <name evidence="9" type="ORF">APG10_00240</name>
    <name evidence="10" type="ORF">APG11_00081</name>
    <name evidence="11" type="ORF">APG12_00080</name>
</gene>
<evidence type="ECO:0000313" key="10">
    <source>
        <dbReference type="EMBL" id="KYC48770.1"/>
    </source>
</evidence>
<evidence type="ECO:0000256" key="6">
    <source>
        <dbReference type="ARBA" id="ARBA00022898"/>
    </source>
</evidence>
<comment type="cofactor">
    <cofactor evidence="1 7">
        <name>pyridoxal 5'-phosphate</name>
        <dbReference type="ChEBI" id="CHEBI:597326"/>
    </cofactor>
</comment>
<reference evidence="12 13" key="1">
    <citation type="journal article" date="2016" name="ISME J.">
        <title>Chasing the elusive Euryarchaeota class WSA2: genomes reveal a uniquely fastidious methyl-reducing methanogen.</title>
        <authorList>
            <person name="Nobu M.K."/>
            <person name="Narihiro T."/>
            <person name="Kuroda K."/>
            <person name="Mei R."/>
            <person name="Liu W.T."/>
        </authorList>
    </citation>
    <scope>NUCLEOTIDE SEQUENCE [LARGE SCALE GENOMIC DNA]</scope>
    <source>
        <strain evidence="9">B03fssc0709_Meth_Bin005</strain>
        <strain evidence="10">B15fssc0709_Meth_Bin003</strain>
        <strain evidence="11">BMIXfssc0709_Meth_Bin006</strain>
    </source>
</reference>
<evidence type="ECO:0000313" key="12">
    <source>
        <dbReference type="Proteomes" id="UP000091929"/>
    </source>
</evidence>
<accession>A0A150IUZ1</accession>
<dbReference type="PANTHER" id="PTHR46383:SF3">
    <property type="entry name" value="ASPARTATE AMINOTRANSFERASE-RELATED"/>
    <property type="match status" value="1"/>
</dbReference>
<sequence>MVKVASGVEKIKLSGIEEMNELAKKVEGLINMGQGKPVFKTPLPVINAAKKALDEGHTKYTLSRGIEELRVALANKMRDYNKIDATPEEILVTVGVSEGISISLMTYAERGDKVIIPTPSHPFFRIMAEFVGADVVEVPCKEGDFSLDIEAIEDIVDERTKAMLINVPNNPTGKIYDGRQLKSLQRMATNQDFLVISDEIYDYIVFEKKHESIAKYGKENIITLSGFSKAYSMTGWRIGYMHSTEDIIDNILPIHNSLVVSAPDFIQVAALKAVNDETSLNFVKATTEEYRKRRDFVVKRLNEIGLPSNLPEGAYYAFSDISSYRMDSLGFAKFLLKVAKVLCVPGISFGKDWDGYVRFSFADVPQSDLSEAMDRIEKVIKRM</sequence>
<evidence type="ECO:0000256" key="4">
    <source>
        <dbReference type="ARBA" id="ARBA00022576"/>
    </source>
</evidence>
<name>A0A150IUZ1_9EURY</name>
<dbReference type="GO" id="GO:0030170">
    <property type="term" value="F:pyridoxal phosphate binding"/>
    <property type="evidence" value="ECO:0007669"/>
    <property type="project" value="InterPro"/>
</dbReference>
<evidence type="ECO:0000256" key="2">
    <source>
        <dbReference type="ARBA" id="ARBA00007441"/>
    </source>
</evidence>
<dbReference type="SUPFAM" id="SSF53383">
    <property type="entry name" value="PLP-dependent transferases"/>
    <property type="match status" value="1"/>
</dbReference>
<dbReference type="GO" id="GO:0008483">
    <property type="term" value="F:transaminase activity"/>
    <property type="evidence" value="ECO:0007669"/>
    <property type="project" value="UniProtKB-KW"/>
</dbReference>
<dbReference type="EC" id="2.6.1.-" evidence="7"/>
<dbReference type="PANTHER" id="PTHR46383">
    <property type="entry name" value="ASPARTATE AMINOTRANSFERASE"/>
    <property type="match status" value="1"/>
</dbReference>
<evidence type="ECO:0000313" key="11">
    <source>
        <dbReference type="EMBL" id="KYC51418.1"/>
    </source>
</evidence>
<dbReference type="EMBL" id="LNGF01000001">
    <property type="protein sequence ID" value="KYC48770.1"/>
    <property type="molecule type" value="Genomic_DNA"/>
</dbReference>
<dbReference type="GO" id="GO:0006520">
    <property type="term" value="P:amino acid metabolic process"/>
    <property type="evidence" value="ECO:0007669"/>
    <property type="project" value="InterPro"/>
</dbReference>
<proteinExistence type="inferred from homology"/>
<dbReference type="Proteomes" id="UP000092403">
    <property type="component" value="Unassembled WGS sequence"/>
</dbReference>
<dbReference type="CDD" id="cd00609">
    <property type="entry name" value="AAT_like"/>
    <property type="match status" value="1"/>
</dbReference>
<dbReference type="PATRIC" id="fig|1706436.3.peg.239"/>
<comment type="caution">
    <text evidence="10">The sequence shown here is derived from an EMBL/GenBank/DDBJ whole genome shotgun (WGS) entry which is preliminary data.</text>
</comment>
<evidence type="ECO:0000313" key="9">
    <source>
        <dbReference type="EMBL" id="KYC46137.1"/>
    </source>
</evidence>
<dbReference type="InterPro" id="IPR004838">
    <property type="entry name" value="NHTrfase_class1_PyrdxlP-BS"/>
</dbReference>
<keyword evidence="4 7" id="KW-0032">Aminotransferase</keyword>
<dbReference type="Proteomes" id="UP000092401">
    <property type="component" value="Unassembled WGS sequence"/>
</dbReference>
<accession>A0A150IMH1</accession>
<dbReference type="Gene3D" id="3.90.1150.10">
    <property type="entry name" value="Aspartate Aminotransferase, domain 1"/>
    <property type="match status" value="1"/>
</dbReference>
<evidence type="ECO:0000256" key="1">
    <source>
        <dbReference type="ARBA" id="ARBA00001933"/>
    </source>
</evidence>
<dbReference type="InterPro" id="IPR015424">
    <property type="entry name" value="PyrdxlP-dep_Trfase"/>
</dbReference>
<protein>
    <recommendedName>
        <fullName evidence="7">Aminotransferase</fullName>
        <ecNumber evidence="7">2.6.1.-</ecNumber>
    </recommendedName>
</protein>
<dbReference type="EMBL" id="LNJC01000001">
    <property type="protein sequence ID" value="KYC51418.1"/>
    <property type="molecule type" value="Genomic_DNA"/>
</dbReference>
<feature type="domain" description="Aminotransferase class I/classII large" evidence="8">
    <location>
        <begin position="29"/>
        <end position="376"/>
    </location>
</feature>
<dbReference type="PATRIC" id="fig|1706437.3.peg.81"/>
<dbReference type="InterPro" id="IPR015421">
    <property type="entry name" value="PyrdxlP-dep_Trfase_major"/>
</dbReference>
<accession>A0A150J2P4</accession>
<evidence type="ECO:0000256" key="3">
    <source>
        <dbReference type="ARBA" id="ARBA00011738"/>
    </source>
</evidence>
<comment type="similarity">
    <text evidence="2 7">Belongs to the class-I pyridoxal-phosphate-dependent aminotransferase family.</text>
</comment>
<dbReference type="Gene3D" id="3.40.640.10">
    <property type="entry name" value="Type I PLP-dependent aspartate aminotransferase-like (Major domain)"/>
    <property type="match status" value="1"/>
</dbReference>
<dbReference type="InterPro" id="IPR050596">
    <property type="entry name" value="AspAT/PAT-like"/>
</dbReference>
<dbReference type="PROSITE" id="PS00105">
    <property type="entry name" value="AA_TRANSFER_CLASS_1"/>
    <property type="match status" value="1"/>
</dbReference>
<comment type="subunit">
    <text evidence="3">Homodimer.</text>
</comment>